<dbReference type="EMBL" id="BTSX01000005">
    <property type="protein sequence ID" value="GMT01614.1"/>
    <property type="molecule type" value="Genomic_DNA"/>
</dbReference>
<dbReference type="InterPro" id="IPR011009">
    <property type="entry name" value="Kinase-like_dom_sf"/>
</dbReference>
<comment type="caution">
    <text evidence="2">The sequence shown here is derived from an EMBL/GenBank/DDBJ whole genome shotgun (WGS) entry which is preliminary data.</text>
</comment>
<feature type="non-terminal residue" evidence="2">
    <location>
        <position position="145"/>
    </location>
</feature>
<evidence type="ECO:0000313" key="3">
    <source>
        <dbReference type="Proteomes" id="UP001432027"/>
    </source>
</evidence>
<feature type="non-terminal residue" evidence="2">
    <location>
        <position position="1"/>
    </location>
</feature>
<dbReference type="Proteomes" id="UP001432027">
    <property type="component" value="Unassembled WGS sequence"/>
</dbReference>
<keyword evidence="3" id="KW-1185">Reference proteome</keyword>
<reference evidence="2" key="1">
    <citation type="submission" date="2023-10" db="EMBL/GenBank/DDBJ databases">
        <title>Genome assembly of Pristionchus species.</title>
        <authorList>
            <person name="Yoshida K."/>
            <person name="Sommer R.J."/>
        </authorList>
    </citation>
    <scope>NUCLEOTIDE SEQUENCE</scope>
    <source>
        <strain evidence="2">RS0144</strain>
    </source>
</reference>
<proteinExistence type="predicted"/>
<dbReference type="InterPro" id="IPR038980">
    <property type="entry name" value="ATM_plant"/>
</dbReference>
<dbReference type="GO" id="GO:0004674">
    <property type="term" value="F:protein serine/threonine kinase activity"/>
    <property type="evidence" value="ECO:0007669"/>
    <property type="project" value="InterPro"/>
</dbReference>
<sequence length="145" mass="16177">PHITSVNDVFFHADGLSVPKVLTVRTSDGVERKIICKKEDVRQDAMVEHLFEAINTILERANGGRKHQELTTYKVVPLDLNNGLIEFCGGTISLKELLCGTDRMSGLHKDIHPEDMTAKEAISVMGSAHHSQKIEVFGRICEKLR</sequence>
<dbReference type="PANTHER" id="PTHR37079:SF4">
    <property type="entry name" value="SERINE_THREONINE-PROTEIN KINASE ATM"/>
    <property type="match status" value="1"/>
</dbReference>
<dbReference type="Pfam" id="PF00454">
    <property type="entry name" value="PI3_PI4_kinase"/>
    <property type="match status" value="1"/>
</dbReference>
<evidence type="ECO:0000259" key="1">
    <source>
        <dbReference type="PROSITE" id="PS50290"/>
    </source>
</evidence>
<accession>A0AAV5U681</accession>
<dbReference type="GO" id="GO:0006974">
    <property type="term" value="P:DNA damage response"/>
    <property type="evidence" value="ECO:0007669"/>
    <property type="project" value="InterPro"/>
</dbReference>
<dbReference type="Gene3D" id="3.30.1010.10">
    <property type="entry name" value="Phosphatidylinositol 3-kinase Catalytic Subunit, Chain A, domain 4"/>
    <property type="match status" value="1"/>
</dbReference>
<dbReference type="InterPro" id="IPR000403">
    <property type="entry name" value="PI3/4_kinase_cat_dom"/>
</dbReference>
<dbReference type="SUPFAM" id="SSF56112">
    <property type="entry name" value="Protein kinase-like (PK-like)"/>
    <property type="match status" value="1"/>
</dbReference>
<gene>
    <name evidence="2" type="ORF">PENTCL1PPCAC_23788</name>
</gene>
<evidence type="ECO:0000313" key="2">
    <source>
        <dbReference type="EMBL" id="GMT01614.1"/>
    </source>
</evidence>
<dbReference type="PANTHER" id="PTHR37079">
    <property type="entry name" value="SERINE/THREONINE-PROTEIN KINASE ATM"/>
    <property type="match status" value="1"/>
</dbReference>
<name>A0AAV5U681_9BILA</name>
<dbReference type="AlphaFoldDB" id="A0AAV5U681"/>
<protein>
    <recommendedName>
        <fullName evidence="1">PI3K/PI4K catalytic domain-containing protein</fullName>
    </recommendedName>
</protein>
<organism evidence="2 3">
    <name type="scientific">Pristionchus entomophagus</name>
    <dbReference type="NCBI Taxonomy" id="358040"/>
    <lineage>
        <taxon>Eukaryota</taxon>
        <taxon>Metazoa</taxon>
        <taxon>Ecdysozoa</taxon>
        <taxon>Nematoda</taxon>
        <taxon>Chromadorea</taxon>
        <taxon>Rhabditida</taxon>
        <taxon>Rhabditina</taxon>
        <taxon>Diplogasteromorpha</taxon>
        <taxon>Diplogasteroidea</taxon>
        <taxon>Neodiplogasteridae</taxon>
        <taxon>Pristionchus</taxon>
    </lineage>
</organism>
<dbReference type="PROSITE" id="PS50290">
    <property type="entry name" value="PI3_4_KINASE_3"/>
    <property type="match status" value="1"/>
</dbReference>
<feature type="domain" description="PI3K/PI4K catalytic" evidence="1">
    <location>
        <begin position="6"/>
        <end position="145"/>
    </location>
</feature>